<organism evidence="1 2">
    <name type="scientific">Phaeospirillum tilakii</name>
    <dbReference type="NCBI Taxonomy" id="741673"/>
    <lineage>
        <taxon>Bacteria</taxon>
        <taxon>Pseudomonadati</taxon>
        <taxon>Pseudomonadota</taxon>
        <taxon>Alphaproteobacteria</taxon>
        <taxon>Rhodospirillales</taxon>
        <taxon>Rhodospirillaceae</taxon>
        <taxon>Phaeospirillum</taxon>
    </lineage>
</organism>
<keyword evidence="2" id="KW-1185">Reference proteome</keyword>
<protein>
    <submittedName>
        <fullName evidence="1">Uncharacterized protein</fullName>
    </submittedName>
</protein>
<dbReference type="RefSeq" id="WP_377314941.1">
    <property type="nucleotide sequence ID" value="NZ_JBHUIY010000006.1"/>
</dbReference>
<evidence type="ECO:0000313" key="2">
    <source>
        <dbReference type="Proteomes" id="UP001597296"/>
    </source>
</evidence>
<comment type="caution">
    <text evidence="1">The sequence shown here is derived from an EMBL/GenBank/DDBJ whole genome shotgun (WGS) entry which is preliminary data.</text>
</comment>
<dbReference type="EMBL" id="JBHUIY010000006">
    <property type="protein sequence ID" value="MFD2233161.1"/>
    <property type="molecule type" value="Genomic_DNA"/>
</dbReference>
<proteinExistence type="predicted"/>
<accession>A0ABW5C8B9</accession>
<dbReference type="Proteomes" id="UP001597296">
    <property type="component" value="Unassembled WGS sequence"/>
</dbReference>
<sequence length="259" mass="27417">MTRWCFLLGGGDLEMTTIRALVAATLGEEAIRDRGLTWGARLSDYAEDLGVLPPETVPVLVELALDIEPPPGAVVIDHHNEDSGSDRPTSLEQVFALLGLPPSAWTRAFALVAANDRGHVPALRALGASAEEIEAIRRADRQAQGITPAEERDGETATARRRPALDGAVTLVDLPHARTATVTDRLATLDPPPEAVLIRSPTEVNFFGPGPAVRALDAALPGGWHGGDLPRAGFWGRGEPLPETEALLAILADPLAKKG</sequence>
<name>A0ABW5C8B9_9PROT</name>
<gene>
    <name evidence="1" type="ORF">ACFSNB_05030</name>
</gene>
<reference evidence="2" key="1">
    <citation type="journal article" date="2019" name="Int. J. Syst. Evol. Microbiol.">
        <title>The Global Catalogue of Microorganisms (GCM) 10K type strain sequencing project: providing services to taxonomists for standard genome sequencing and annotation.</title>
        <authorList>
            <consortium name="The Broad Institute Genomics Platform"/>
            <consortium name="The Broad Institute Genome Sequencing Center for Infectious Disease"/>
            <person name="Wu L."/>
            <person name="Ma J."/>
        </authorList>
    </citation>
    <scope>NUCLEOTIDE SEQUENCE [LARGE SCALE GENOMIC DNA]</scope>
    <source>
        <strain evidence="2">KCTC 15012</strain>
    </source>
</reference>
<evidence type="ECO:0000313" key="1">
    <source>
        <dbReference type="EMBL" id="MFD2233161.1"/>
    </source>
</evidence>